<dbReference type="Pfam" id="PF09511">
    <property type="entry name" value="RNA_lig_T4_1"/>
    <property type="match status" value="1"/>
</dbReference>
<dbReference type="RefSeq" id="WP_377431626.1">
    <property type="nucleotide sequence ID" value="NZ_JBHSPR010000060.1"/>
</dbReference>
<sequence>MIPVAADPATAAPVAPPVTRLADILDPAALDAALADGHVRVQRHPDRPLSIYNYTEACVFAHNWTPVTLTCRGLVVDDTSGVVLARPFRKFFNHDQPGAPDLRLDAPAVITDKSDGSLGVLYPDGSGFAVATRGSFASTQARHATAVLRTRYPGFVPPAGHTVLVEIVYPANRIVLDYGDLDDLVLLGTVEIGTGRSHGPEAVPDWPGPVVERLPHRTLAEALAAPVRDGREGLVVHWPDTDTRVKIKYPEYVRLHRLTFGLNARVVWEFLVTEQDLASRVAPLPDEFHRWVDSVVAELTATVEARTAKIETAYREIMAELPDGWTRRDFAERAARHPERASLFLRLDGRDYRPLLWQRIRPPADWTPHNVE</sequence>
<comment type="caution">
    <text evidence="2">The sequence shown here is derived from an EMBL/GenBank/DDBJ whole genome shotgun (WGS) entry which is preliminary data.</text>
</comment>
<keyword evidence="3" id="KW-1185">Reference proteome</keyword>
<evidence type="ECO:0000313" key="3">
    <source>
        <dbReference type="Proteomes" id="UP001596203"/>
    </source>
</evidence>
<dbReference type="EMBL" id="JBHSPR010000060">
    <property type="protein sequence ID" value="MFC6022251.1"/>
    <property type="molecule type" value="Genomic_DNA"/>
</dbReference>
<dbReference type="InterPro" id="IPR019039">
    <property type="entry name" value="T4-Rnl1-like_N"/>
</dbReference>
<gene>
    <name evidence="2" type="ORF">ACFP2T_39605</name>
</gene>
<name>A0ABW1KKK6_9ACTN</name>
<keyword evidence="2" id="KW-0436">Ligase</keyword>
<reference evidence="3" key="1">
    <citation type="journal article" date="2019" name="Int. J. Syst. Evol. Microbiol.">
        <title>The Global Catalogue of Microorganisms (GCM) 10K type strain sequencing project: providing services to taxonomists for standard genome sequencing and annotation.</title>
        <authorList>
            <consortium name="The Broad Institute Genomics Platform"/>
            <consortium name="The Broad Institute Genome Sequencing Center for Infectious Disease"/>
            <person name="Wu L."/>
            <person name="Ma J."/>
        </authorList>
    </citation>
    <scope>NUCLEOTIDE SEQUENCE [LARGE SCALE GENOMIC DNA]</scope>
    <source>
        <strain evidence="3">ZS-35-S2</strain>
    </source>
</reference>
<feature type="domain" description="T4 RNA ligase 1-like N-terminal" evidence="1">
    <location>
        <begin position="71"/>
        <end position="146"/>
    </location>
</feature>
<accession>A0ABW1KKK6</accession>
<protein>
    <submittedName>
        <fullName evidence="2">RNA ligase</fullName>
    </submittedName>
</protein>
<proteinExistence type="predicted"/>
<dbReference type="Proteomes" id="UP001596203">
    <property type="component" value="Unassembled WGS sequence"/>
</dbReference>
<organism evidence="2 3">
    <name type="scientific">Plantactinospora solaniradicis</name>
    <dbReference type="NCBI Taxonomy" id="1723736"/>
    <lineage>
        <taxon>Bacteria</taxon>
        <taxon>Bacillati</taxon>
        <taxon>Actinomycetota</taxon>
        <taxon>Actinomycetes</taxon>
        <taxon>Micromonosporales</taxon>
        <taxon>Micromonosporaceae</taxon>
        <taxon>Plantactinospora</taxon>
    </lineage>
</organism>
<evidence type="ECO:0000259" key="1">
    <source>
        <dbReference type="Pfam" id="PF09511"/>
    </source>
</evidence>
<evidence type="ECO:0000313" key="2">
    <source>
        <dbReference type="EMBL" id="MFC6022251.1"/>
    </source>
</evidence>
<dbReference type="GO" id="GO:0016874">
    <property type="term" value="F:ligase activity"/>
    <property type="evidence" value="ECO:0007669"/>
    <property type="project" value="UniProtKB-KW"/>
</dbReference>